<comment type="function">
    <text evidence="12">Structural component of the gap junctions.</text>
</comment>
<name>A0A6V7JYI4_9HYME</name>
<evidence type="ECO:0000256" key="2">
    <source>
        <dbReference type="ARBA" id="ARBA00004651"/>
    </source>
</evidence>
<dbReference type="GO" id="GO:0034220">
    <property type="term" value="P:monoatomic ion transmembrane transport"/>
    <property type="evidence" value="ECO:0007669"/>
    <property type="project" value="UniProtKB-KW"/>
</dbReference>
<comment type="subcellular location">
    <subcellularLocation>
        <location evidence="1">Cell junction</location>
        <location evidence="1">Gap junction</location>
    </subcellularLocation>
    <subcellularLocation>
        <location evidence="2 12">Cell membrane</location>
        <topology evidence="2 12">Multi-pass membrane protein</topology>
    </subcellularLocation>
</comment>
<dbReference type="EMBL" id="CADCXW020000021">
    <property type="protein sequence ID" value="CAD1557187.1"/>
    <property type="molecule type" value="Genomic_DNA"/>
</dbReference>
<proteinExistence type="inferred from homology"/>
<dbReference type="PANTHER" id="PTHR11893:SF43">
    <property type="entry name" value="INNEXIN INX4-RELATED"/>
    <property type="match status" value="1"/>
</dbReference>
<organism evidence="13">
    <name type="scientific">Bracon brevicornis</name>
    <dbReference type="NCBI Taxonomy" id="1563983"/>
    <lineage>
        <taxon>Eukaryota</taxon>
        <taxon>Metazoa</taxon>
        <taxon>Ecdysozoa</taxon>
        <taxon>Arthropoda</taxon>
        <taxon>Hexapoda</taxon>
        <taxon>Insecta</taxon>
        <taxon>Pterygota</taxon>
        <taxon>Neoptera</taxon>
        <taxon>Endopterygota</taxon>
        <taxon>Hymenoptera</taxon>
        <taxon>Apocrita</taxon>
        <taxon>Ichneumonoidea</taxon>
        <taxon>Braconidae</taxon>
        <taxon>Braconinae</taxon>
        <taxon>Bracon</taxon>
    </lineage>
</organism>
<keyword evidence="10 12" id="KW-0472">Membrane</keyword>
<dbReference type="Pfam" id="PF00876">
    <property type="entry name" value="Innexin"/>
    <property type="match status" value="1"/>
</dbReference>
<evidence type="ECO:0000313" key="13">
    <source>
        <dbReference type="EMBL" id="CAD1557187.1"/>
    </source>
</evidence>
<dbReference type="PROSITE" id="PS51013">
    <property type="entry name" value="PANNEXIN"/>
    <property type="match status" value="1"/>
</dbReference>
<dbReference type="PANTHER" id="PTHR11893">
    <property type="entry name" value="INNEXIN"/>
    <property type="match status" value="1"/>
</dbReference>
<dbReference type="GO" id="GO:0005921">
    <property type="term" value="C:gap junction"/>
    <property type="evidence" value="ECO:0007669"/>
    <property type="project" value="UniProtKB-SubCell"/>
</dbReference>
<protein>
    <recommendedName>
        <fullName evidence="12">Innexin</fullName>
    </recommendedName>
</protein>
<gene>
    <name evidence="12" type="primary">inx</name>
    <name evidence="13" type="ORF">BBRV_LOCUS65435</name>
</gene>
<evidence type="ECO:0000256" key="11">
    <source>
        <dbReference type="ARBA" id="ARBA00023303"/>
    </source>
</evidence>
<dbReference type="AlphaFoldDB" id="A0A6V7JYI4"/>
<keyword evidence="8 12" id="KW-1133">Transmembrane helix</keyword>
<dbReference type="GO" id="GO:0007602">
    <property type="term" value="P:phototransduction"/>
    <property type="evidence" value="ECO:0007669"/>
    <property type="project" value="TreeGrafter"/>
</dbReference>
<keyword evidence="3 12" id="KW-0813">Transport</keyword>
<evidence type="ECO:0000256" key="7">
    <source>
        <dbReference type="ARBA" id="ARBA00022949"/>
    </source>
</evidence>
<keyword evidence="5 12" id="KW-0812">Transmembrane</keyword>
<dbReference type="GO" id="GO:0005886">
    <property type="term" value="C:plasma membrane"/>
    <property type="evidence" value="ECO:0007669"/>
    <property type="project" value="UniProtKB-SubCell"/>
</dbReference>
<evidence type="ECO:0000256" key="3">
    <source>
        <dbReference type="ARBA" id="ARBA00022448"/>
    </source>
</evidence>
<evidence type="ECO:0000256" key="8">
    <source>
        <dbReference type="ARBA" id="ARBA00022989"/>
    </source>
</evidence>
<comment type="similarity">
    <text evidence="12">Belongs to the pannexin family.</text>
</comment>
<keyword evidence="4" id="KW-1003">Cell membrane</keyword>
<comment type="caution">
    <text evidence="12">Lacks conserved residue(s) required for the propagation of feature annotation.</text>
</comment>
<feature type="transmembrane region" description="Helical" evidence="12">
    <location>
        <begin position="55"/>
        <end position="76"/>
    </location>
</feature>
<dbReference type="InterPro" id="IPR000990">
    <property type="entry name" value="Innexin"/>
</dbReference>
<sequence>METKPFERVDPMSRLFPKVTKCTIYTFGSSGSQQTHDALCILSLNIVNEKTFVFVWYWFALLATMGILNLIYRIVLFTCNKVRIYMLHTNIRTLSYAEIQVVVGGLSFGDWFLLDKVGRNVNPIVYSELVSELANKFSYKYYPSAV</sequence>
<evidence type="ECO:0000256" key="4">
    <source>
        <dbReference type="ARBA" id="ARBA00022475"/>
    </source>
</evidence>
<evidence type="ECO:0000256" key="6">
    <source>
        <dbReference type="ARBA" id="ARBA00022868"/>
    </source>
</evidence>
<dbReference type="PRINTS" id="PR01262">
    <property type="entry name" value="INNEXIN"/>
</dbReference>
<evidence type="ECO:0000256" key="12">
    <source>
        <dbReference type="RuleBase" id="RU010713"/>
    </source>
</evidence>
<keyword evidence="7" id="KW-0965">Cell junction</keyword>
<dbReference type="GO" id="GO:0005243">
    <property type="term" value="F:gap junction channel activity"/>
    <property type="evidence" value="ECO:0007669"/>
    <property type="project" value="TreeGrafter"/>
</dbReference>
<evidence type="ECO:0000256" key="10">
    <source>
        <dbReference type="ARBA" id="ARBA00023136"/>
    </source>
</evidence>
<evidence type="ECO:0000256" key="1">
    <source>
        <dbReference type="ARBA" id="ARBA00004610"/>
    </source>
</evidence>
<keyword evidence="11 12" id="KW-0407">Ion channel</keyword>
<evidence type="ECO:0000256" key="5">
    <source>
        <dbReference type="ARBA" id="ARBA00022692"/>
    </source>
</evidence>
<accession>A0A6V7JYI4</accession>
<evidence type="ECO:0000256" key="9">
    <source>
        <dbReference type="ARBA" id="ARBA00023065"/>
    </source>
</evidence>
<reference evidence="13" key="1">
    <citation type="submission" date="2020-07" db="EMBL/GenBank/DDBJ databases">
        <authorList>
            <person name="Ferguson B K."/>
        </authorList>
    </citation>
    <scope>NUCLEOTIDE SEQUENCE</scope>
    <source>
        <strain evidence="13">L06</strain>
    </source>
</reference>
<keyword evidence="9 12" id="KW-0406">Ion transport</keyword>
<keyword evidence="6" id="KW-0303">Gap junction</keyword>